<dbReference type="InterPro" id="IPR035595">
    <property type="entry name" value="UDP_glycos_trans_CS"/>
</dbReference>
<evidence type="ECO:0000256" key="1">
    <source>
        <dbReference type="ARBA" id="ARBA00009995"/>
    </source>
</evidence>
<dbReference type="Gene3D" id="3.40.50.2000">
    <property type="entry name" value="Glycogen Phosphorylase B"/>
    <property type="match status" value="1"/>
</dbReference>
<comment type="catalytic activity">
    <reaction evidence="5">
        <text>glucuronate acceptor + UDP-alpha-D-glucuronate = acceptor beta-D-glucuronoside + UDP + H(+)</text>
        <dbReference type="Rhea" id="RHEA:21032"/>
        <dbReference type="ChEBI" id="CHEBI:15378"/>
        <dbReference type="ChEBI" id="CHEBI:58052"/>
        <dbReference type="ChEBI" id="CHEBI:58223"/>
        <dbReference type="ChEBI" id="CHEBI:132367"/>
        <dbReference type="ChEBI" id="CHEBI:132368"/>
        <dbReference type="EC" id="2.4.1.17"/>
    </reaction>
</comment>
<evidence type="ECO:0000256" key="3">
    <source>
        <dbReference type="ARBA" id="ARBA00022676"/>
    </source>
</evidence>
<keyword evidence="8" id="KW-1185">Reference proteome</keyword>
<evidence type="ECO:0000256" key="6">
    <source>
        <dbReference type="RuleBase" id="RU003718"/>
    </source>
</evidence>
<keyword evidence="4 6" id="KW-0808">Transferase</keyword>
<comment type="caution">
    <text evidence="7">The sequence shown here is derived from an EMBL/GenBank/DDBJ whole genome shotgun (WGS) entry which is preliminary data.</text>
</comment>
<evidence type="ECO:0000313" key="7">
    <source>
        <dbReference type="EMBL" id="KAI1696663.1"/>
    </source>
</evidence>
<dbReference type="AlphaFoldDB" id="A0AAD4MLD9"/>
<dbReference type="EC" id="2.4.1.17" evidence="2"/>
<reference evidence="7" key="1">
    <citation type="submission" date="2022-01" db="EMBL/GenBank/DDBJ databases">
        <title>Genome Sequence Resource for Two Populations of Ditylenchus destructor, the Migratory Endoparasitic Phytonematode.</title>
        <authorList>
            <person name="Zhang H."/>
            <person name="Lin R."/>
            <person name="Xie B."/>
        </authorList>
    </citation>
    <scope>NUCLEOTIDE SEQUENCE</scope>
    <source>
        <strain evidence="7">BazhouSP</strain>
    </source>
</reference>
<dbReference type="PROSITE" id="PS00375">
    <property type="entry name" value="UDPGT"/>
    <property type="match status" value="1"/>
</dbReference>
<keyword evidence="3 6" id="KW-0328">Glycosyltransferase</keyword>
<protein>
    <recommendedName>
        <fullName evidence="2">glucuronosyltransferase</fullName>
        <ecNumber evidence="2">2.4.1.17</ecNumber>
    </recommendedName>
</protein>
<name>A0AAD4MLD9_9BILA</name>
<dbReference type="PANTHER" id="PTHR48043">
    <property type="entry name" value="EG:EG0003.4 PROTEIN-RELATED"/>
    <property type="match status" value="1"/>
</dbReference>
<sequence length="551" mass="62417">MNSAKLPAELRYSSITENLNTVDRVNPIDVNAMDLCSMMKLLPYCTAMLLFCCLFEAINGKRKLKILVNNPAFGWSHMQFNGRLADLLVEAGHEVHMLIQEISPLIGNYTGSNKNITVIRVPRLPETRDDLLKVDFFSNTFSGVNNMLLDGTSSLLTKIFTDACGEFLDNQQPLIERMTEEKYDIAVSEFIYPCQFGIFHKIGVHTKLATSAFMIDSYQVSHFGLQPMSSYVPNLWAPSINAPYMGFYERARNLLMDIYQFKTIGWRNLKYVQDHFTRVYGQNFPSISDILKNVSLAFFNTNEFLDLPRPISNKIVYIGGVVEGKAKNLTQEFQQIMDKSKKGVVLFSFGSVADTKLLDPKIKEAFFKSFASFSEYEFIWKLELNANETWMKSIAPNVHLFDWFDQKSILAHPKTVAFITHCGMNSLNEGARAGVPLIGIPLFSDQLYDTAAMKHKKFGVYVDILEAHKQEVITSALDQVLNNPTYSYNAKLIQKKLNNAPFSQTHSGIQSLLSNMGSTFKHTFNDSNVGSTFKHTFNDSNMGSRVYCHNS</sequence>
<organism evidence="7 8">
    <name type="scientific">Ditylenchus destructor</name>
    <dbReference type="NCBI Taxonomy" id="166010"/>
    <lineage>
        <taxon>Eukaryota</taxon>
        <taxon>Metazoa</taxon>
        <taxon>Ecdysozoa</taxon>
        <taxon>Nematoda</taxon>
        <taxon>Chromadorea</taxon>
        <taxon>Rhabditida</taxon>
        <taxon>Tylenchina</taxon>
        <taxon>Tylenchomorpha</taxon>
        <taxon>Sphaerularioidea</taxon>
        <taxon>Anguinidae</taxon>
        <taxon>Anguininae</taxon>
        <taxon>Ditylenchus</taxon>
    </lineage>
</organism>
<dbReference type="GO" id="GO:0015020">
    <property type="term" value="F:glucuronosyltransferase activity"/>
    <property type="evidence" value="ECO:0007669"/>
    <property type="project" value="UniProtKB-EC"/>
</dbReference>
<evidence type="ECO:0000313" key="8">
    <source>
        <dbReference type="Proteomes" id="UP001201812"/>
    </source>
</evidence>
<dbReference type="EMBL" id="JAKKPZ010000314">
    <property type="protein sequence ID" value="KAI1696663.1"/>
    <property type="molecule type" value="Genomic_DNA"/>
</dbReference>
<dbReference type="SUPFAM" id="SSF53756">
    <property type="entry name" value="UDP-Glycosyltransferase/glycogen phosphorylase"/>
    <property type="match status" value="1"/>
</dbReference>
<evidence type="ECO:0000256" key="5">
    <source>
        <dbReference type="ARBA" id="ARBA00047475"/>
    </source>
</evidence>
<dbReference type="FunFam" id="3.40.50.2000:FF:000021">
    <property type="entry name" value="UDP-glucuronosyltransferase"/>
    <property type="match status" value="1"/>
</dbReference>
<comment type="similarity">
    <text evidence="1 6">Belongs to the UDP-glycosyltransferase family.</text>
</comment>
<dbReference type="Proteomes" id="UP001201812">
    <property type="component" value="Unassembled WGS sequence"/>
</dbReference>
<dbReference type="InterPro" id="IPR002213">
    <property type="entry name" value="UDP_glucos_trans"/>
</dbReference>
<dbReference type="InterPro" id="IPR050271">
    <property type="entry name" value="UDP-glycosyltransferase"/>
</dbReference>
<dbReference type="Pfam" id="PF00201">
    <property type="entry name" value="UDPGT"/>
    <property type="match status" value="1"/>
</dbReference>
<evidence type="ECO:0000256" key="2">
    <source>
        <dbReference type="ARBA" id="ARBA00012544"/>
    </source>
</evidence>
<accession>A0AAD4MLD9</accession>
<dbReference type="PANTHER" id="PTHR48043:SF145">
    <property type="entry name" value="FI06409P-RELATED"/>
    <property type="match status" value="1"/>
</dbReference>
<dbReference type="CDD" id="cd03784">
    <property type="entry name" value="GT1_Gtf-like"/>
    <property type="match status" value="1"/>
</dbReference>
<proteinExistence type="inferred from homology"/>
<evidence type="ECO:0000256" key="4">
    <source>
        <dbReference type="ARBA" id="ARBA00022679"/>
    </source>
</evidence>
<gene>
    <name evidence="7" type="ORF">DdX_18928</name>
</gene>